<feature type="domain" description="MmgE/PrpD C-terminal" evidence="3">
    <location>
        <begin position="265"/>
        <end position="345"/>
    </location>
</feature>
<dbReference type="OrthoDB" id="10267976at2759"/>
<dbReference type="InterPro" id="IPR036148">
    <property type="entry name" value="MmgE/PrpD_sf"/>
</dbReference>
<dbReference type="EMBL" id="ML978718">
    <property type="protein sequence ID" value="KAF2087958.1"/>
    <property type="molecule type" value="Genomic_DNA"/>
</dbReference>
<comment type="caution">
    <text evidence="4">The sequence shown here is derived from an EMBL/GenBank/DDBJ whole genome shotgun (WGS) entry which is preliminary data.</text>
</comment>
<sequence length="435" mass="47122">MATKALATWSVDLNFNSLPDEVVQQAADSFMNWAGCAIGGCNHKAAIIARKSIQPFSGPPTSTILGTNESMDAQSAALLNGISSHVHDYDDTHPVTIIHPTGPVASALLAVAEWKKPVTGEKFLVALVAGIEAECKLGLAVWPDHYDVGWHITSTTGAIGAAVAVSKILDLDVEATQNAIGIAASQVTGLREQFGSMTKSFHPGRAAQNGLLAAVMASNGYDSSHQILEAERGWANVVSKSNELDKQIQSLGKTWEIKKNEFKQYACGVVLHSVMDACRKLYANCEACCLGSQDFTLVTLTVNPLVLELTGKKNPRTELERKFSVYWCAATMLTLGRVTPEIIEVKVDEEKSIRQAHVHVYLEGNDIPNVYSSTESLGDDPNFDLKEKFLDQSEELLGLDTATEIADACEQLEKLADVAELAALMRPKEWYTDSD</sequence>
<dbReference type="SUPFAM" id="SSF103378">
    <property type="entry name" value="2-methylcitrate dehydratase PrpD"/>
    <property type="match status" value="1"/>
</dbReference>
<evidence type="ECO:0000256" key="1">
    <source>
        <dbReference type="ARBA" id="ARBA00006174"/>
    </source>
</evidence>
<gene>
    <name evidence="4" type="ORF">K490DRAFT_73412</name>
</gene>
<dbReference type="PANTHER" id="PTHR16943">
    <property type="entry name" value="2-METHYLCITRATE DEHYDRATASE-RELATED"/>
    <property type="match status" value="1"/>
</dbReference>
<dbReference type="GO" id="GO:0016829">
    <property type="term" value="F:lyase activity"/>
    <property type="evidence" value="ECO:0007669"/>
    <property type="project" value="InterPro"/>
</dbReference>
<dbReference type="AlphaFoldDB" id="A0A9P4M0J0"/>
<evidence type="ECO:0000259" key="3">
    <source>
        <dbReference type="Pfam" id="PF19305"/>
    </source>
</evidence>
<organism evidence="4 5">
    <name type="scientific">Saccharata proteae CBS 121410</name>
    <dbReference type="NCBI Taxonomy" id="1314787"/>
    <lineage>
        <taxon>Eukaryota</taxon>
        <taxon>Fungi</taxon>
        <taxon>Dikarya</taxon>
        <taxon>Ascomycota</taxon>
        <taxon>Pezizomycotina</taxon>
        <taxon>Dothideomycetes</taxon>
        <taxon>Dothideomycetes incertae sedis</taxon>
        <taxon>Botryosphaeriales</taxon>
        <taxon>Saccharataceae</taxon>
        <taxon>Saccharata</taxon>
    </lineage>
</organism>
<reference evidence="4" key="1">
    <citation type="journal article" date="2020" name="Stud. Mycol.">
        <title>101 Dothideomycetes genomes: a test case for predicting lifestyles and emergence of pathogens.</title>
        <authorList>
            <person name="Haridas S."/>
            <person name="Albert R."/>
            <person name="Binder M."/>
            <person name="Bloem J."/>
            <person name="Labutti K."/>
            <person name="Salamov A."/>
            <person name="Andreopoulos B."/>
            <person name="Baker S."/>
            <person name="Barry K."/>
            <person name="Bills G."/>
            <person name="Bluhm B."/>
            <person name="Cannon C."/>
            <person name="Castanera R."/>
            <person name="Culley D."/>
            <person name="Daum C."/>
            <person name="Ezra D."/>
            <person name="Gonzalez J."/>
            <person name="Henrissat B."/>
            <person name="Kuo A."/>
            <person name="Liang C."/>
            <person name="Lipzen A."/>
            <person name="Lutzoni F."/>
            <person name="Magnuson J."/>
            <person name="Mondo S."/>
            <person name="Nolan M."/>
            <person name="Ohm R."/>
            <person name="Pangilinan J."/>
            <person name="Park H.-J."/>
            <person name="Ramirez L."/>
            <person name="Alfaro M."/>
            <person name="Sun H."/>
            <person name="Tritt A."/>
            <person name="Yoshinaga Y."/>
            <person name="Zwiers L.-H."/>
            <person name="Turgeon B."/>
            <person name="Goodwin S."/>
            <person name="Spatafora J."/>
            <person name="Crous P."/>
            <person name="Grigoriev I."/>
        </authorList>
    </citation>
    <scope>NUCLEOTIDE SEQUENCE</scope>
    <source>
        <strain evidence="4">CBS 121410</strain>
    </source>
</reference>
<dbReference type="Pfam" id="PF19305">
    <property type="entry name" value="MmgE_PrpD_C"/>
    <property type="match status" value="1"/>
</dbReference>
<dbReference type="InterPro" id="IPR005656">
    <property type="entry name" value="MmgE_PrpD"/>
</dbReference>
<evidence type="ECO:0000313" key="4">
    <source>
        <dbReference type="EMBL" id="KAF2087958.1"/>
    </source>
</evidence>
<name>A0A9P4M0J0_9PEZI</name>
<proteinExistence type="inferred from homology"/>
<keyword evidence="5" id="KW-1185">Reference proteome</keyword>
<dbReference type="Proteomes" id="UP000799776">
    <property type="component" value="Unassembled WGS sequence"/>
</dbReference>
<dbReference type="InterPro" id="IPR042183">
    <property type="entry name" value="MmgE/PrpD_sf_1"/>
</dbReference>
<dbReference type="InterPro" id="IPR045336">
    <property type="entry name" value="MmgE_PrpD_N"/>
</dbReference>
<feature type="domain" description="MmgE/PrpD N-terminal" evidence="2">
    <location>
        <begin position="5"/>
        <end position="245"/>
    </location>
</feature>
<dbReference type="InterPro" id="IPR045337">
    <property type="entry name" value="MmgE_PrpD_C"/>
</dbReference>
<dbReference type="Pfam" id="PF03972">
    <property type="entry name" value="MmgE_PrpD_N"/>
    <property type="match status" value="1"/>
</dbReference>
<evidence type="ECO:0000313" key="5">
    <source>
        <dbReference type="Proteomes" id="UP000799776"/>
    </source>
</evidence>
<dbReference type="PANTHER" id="PTHR16943:SF8">
    <property type="entry name" value="2-METHYLCITRATE DEHYDRATASE"/>
    <property type="match status" value="1"/>
</dbReference>
<evidence type="ECO:0000259" key="2">
    <source>
        <dbReference type="Pfam" id="PF03972"/>
    </source>
</evidence>
<accession>A0A9P4M0J0</accession>
<dbReference type="Gene3D" id="1.10.4100.10">
    <property type="entry name" value="2-methylcitrate dehydratase PrpD"/>
    <property type="match status" value="1"/>
</dbReference>
<protein>
    <submittedName>
        <fullName evidence="4">2-methylcitrate dehydratase PrpD</fullName>
    </submittedName>
</protein>
<comment type="similarity">
    <text evidence="1">Belongs to the PrpD family.</text>
</comment>